<sequence>MPRTEARSQPSAPPDESPTALARGLLVACKRGDATDRYRSALAALTEDELGRVRTDRQTALAFWLNCYNAGTQLLLAERPDRYESPFRFVRFFHAPALTVGGSSLPLDRIENGILRGGRSKYGLGYLPKLYVTSVERRYRLDECDPRIHFALNCGAESCPAIREYEPDRVDEQLDRATRHYLDSEVTYDPDSGVVSVPRVFLWFRGDFGGRSGIRSFLRSYGALPDGARPKIRYQSWDWSKAAGAYAE</sequence>
<dbReference type="EMBL" id="FNPB01000010">
    <property type="protein sequence ID" value="SDY27375.1"/>
    <property type="molecule type" value="Genomic_DNA"/>
</dbReference>
<dbReference type="AlphaFoldDB" id="A0A1H3IJ20"/>
<organism evidence="2 3">
    <name type="scientific">Halobellus clavatus</name>
    <dbReference type="NCBI Taxonomy" id="660517"/>
    <lineage>
        <taxon>Archaea</taxon>
        <taxon>Methanobacteriati</taxon>
        <taxon>Methanobacteriota</taxon>
        <taxon>Stenosarchaea group</taxon>
        <taxon>Halobacteria</taxon>
        <taxon>Halobacteriales</taxon>
        <taxon>Haloferacaceae</taxon>
        <taxon>Halobellus</taxon>
    </lineage>
</organism>
<protein>
    <recommendedName>
        <fullName evidence="1">DUF547 domain-containing protein</fullName>
    </recommendedName>
</protein>
<accession>A0A1H3IJ20</accession>
<dbReference type="PANTHER" id="PTHR46361:SF3">
    <property type="entry name" value="ELECTRON CARRIER_ PROTEIN DISULFIDE OXIDOREDUCTASE"/>
    <property type="match status" value="1"/>
</dbReference>
<feature type="domain" description="DUF547" evidence="1">
    <location>
        <begin position="56"/>
        <end position="182"/>
    </location>
</feature>
<dbReference type="RefSeq" id="WP_089768429.1">
    <property type="nucleotide sequence ID" value="NZ_FNPB01000010.1"/>
</dbReference>
<dbReference type="OrthoDB" id="201798at2157"/>
<reference evidence="3" key="1">
    <citation type="submission" date="2016-10" db="EMBL/GenBank/DDBJ databases">
        <authorList>
            <person name="Varghese N."/>
            <person name="Submissions S."/>
        </authorList>
    </citation>
    <scope>NUCLEOTIDE SEQUENCE [LARGE SCALE GENOMIC DNA]</scope>
    <source>
        <strain evidence="3">CGMCC 1.10118</strain>
    </source>
</reference>
<dbReference type="Pfam" id="PF04784">
    <property type="entry name" value="DUF547"/>
    <property type="match status" value="1"/>
</dbReference>
<dbReference type="STRING" id="660517.SAMN04487946_11013"/>
<evidence type="ECO:0000313" key="3">
    <source>
        <dbReference type="Proteomes" id="UP000199170"/>
    </source>
</evidence>
<evidence type="ECO:0000313" key="2">
    <source>
        <dbReference type="EMBL" id="SDY27375.1"/>
    </source>
</evidence>
<dbReference type="Proteomes" id="UP000199170">
    <property type="component" value="Unassembled WGS sequence"/>
</dbReference>
<gene>
    <name evidence="2" type="ORF">SAMN04487946_11013</name>
</gene>
<keyword evidence="3" id="KW-1185">Reference proteome</keyword>
<evidence type="ECO:0000259" key="1">
    <source>
        <dbReference type="Pfam" id="PF04784"/>
    </source>
</evidence>
<name>A0A1H3IJ20_9EURY</name>
<proteinExistence type="predicted"/>
<dbReference type="PANTHER" id="PTHR46361">
    <property type="entry name" value="ELECTRON CARRIER/ PROTEIN DISULFIDE OXIDOREDUCTASE"/>
    <property type="match status" value="1"/>
</dbReference>
<dbReference type="InterPro" id="IPR006869">
    <property type="entry name" value="DUF547"/>
</dbReference>